<keyword evidence="4" id="KW-1185">Reference proteome</keyword>
<dbReference type="HOGENOM" id="CLU_2999504_0_0_1"/>
<reference evidence="2 4" key="2">
    <citation type="journal article" date="2014" name="BMC Genomics">
        <title>An improved genome release (version Mt4.0) for the model legume Medicago truncatula.</title>
        <authorList>
            <person name="Tang H."/>
            <person name="Krishnakumar V."/>
            <person name="Bidwell S."/>
            <person name="Rosen B."/>
            <person name="Chan A."/>
            <person name="Zhou S."/>
            <person name="Gentzbittel L."/>
            <person name="Childs K.L."/>
            <person name="Yandell M."/>
            <person name="Gundlach H."/>
            <person name="Mayer K.F."/>
            <person name="Schwartz D.C."/>
            <person name="Town C.D."/>
        </authorList>
    </citation>
    <scope>GENOME REANNOTATION</scope>
    <source>
        <strain evidence="2">A17</strain>
        <strain evidence="3 4">cv. Jemalong A17</strain>
    </source>
</reference>
<proteinExistence type="predicted"/>
<name>A0A072UEX5_MEDTR</name>
<evidence type="ECO:0000313" key="3">
    <source>
        <dbReference type="EnsemblPlants" id="KEH28309"/>
    </source>
</evidence>
<accession>A0A072UEX5</accession>
<feature type="compositionally biased region" description="Basic and acidic residues" evidence="1">
    <location>
        <begin position="1"/>
        <end position="16"/>
    </location>
</feature>
<reference evidence="3" key="3">
    <citation type="submission" date="2015-04" db="UniProtKB">
        <authorList>
            <consortium name="EnsemblPlants"/>
        </authorList>
    </citation>
    <scope>IDENTIFICATION</scope>
    <source>
        <strain evidence="3">cv. Jemalong A17</strain>
    </source>
</reference>
<protein>
    <submittedName>
        <fullName evidence="2 3">Uncharacterized protein</fullName>
    </submittedName>
</protein>
<sequence length="57" mass="6601">MDDEDIVARHVISEAQKKKKKNMAKREEEDGNNKVRDRLSVHISVFGQVSTCHVTHR</sequence>
<dbReference type="Proteomes" id="UP000002051">
    <property type="component" value="Chromosome 5"/>
</dbReference>
<gene>
    <name evidence="2" type="ordered locus">MTR_5g084835</name>
</gene>
<feature type="region of interest" description="Disordered" evidence="1">
    <location>
        <begin position="1"/>
        <end position="34"/>
    </location>
</feature>
<dbReference type="EnsemblPlants" id="KEH28309">
    <property type="protein sequence ID" value="KEH28309"/>
    <property type="gene ID" value="MTR_5g084835"/>
</dbReference>
<dbReference type="AlphaFoldDB" id="A0A072UEX5"/>
<evidence type="ECO:0000313" key="2">
    <source>
        <dbReference type="EMBL" id="KEH28309.1"/>
    </source>
</evidence>
<organism evidence="2 4">
    <name type="scientific">Medicago truncatula</name>
    <name type="common">Barrel medic</name>
    <name type="synonym">Medicago tribuloides</name>
    <dbReference type="NCBI Taxonomy" id="3880"/>
    <lineage>
        <taxon>Eukaryota</taxon>
        <taxon>Viridiplantae</taxon>
        <taxon>Streptophyta</taxon>
        <taxon>Embryophyta</taxon>
        <taxon>Tracheophyta</taxon>
        <taxon>Spermatophyta</taxon>
        <taxon>Magnoliopsida</taxon>
        <taxon>eudicotyledons</taxon>
        <taxon>Gunneridae</taxon>
        <taxon>Pentapetalae</taxon>
        <taxon>rosids</taxon>
        <taxon>fabids</taxon>
        <taxon>Fabales</taxon>
        <taxon>Fabaceae</taxon>
        <taxon>Papilionoideae</taxon>
        <taxon>50 kb inversion clade</taxon>
        <taxon>NPAAA clade</taxon>
        <taxon>Hologalegina</taxon>
        <taxon>IRL clade</taxon>
        <taxon>Trifolieae</taxon>
        <taxon>Medicago</taxon>
    </lineage>
</organism>
<reference evidence="2 4" key="1">
    <citation type="journal article" date="2011" name="Nature">
        <title>The Medicago genome provides insight into the evolution of rhizobial symbioses.</title>
        <authorList>
            <person name="Young N.D."/>
            <person name="Debelle F."/>
            <person name="Oldroyd G.E."/>
            <person name="Geurts R."/>
            <person name="Cannon S.B."/>
            <person name="Udvardi M.K."/>
            <person name="Benedito V.A."/>
            <person name="Mayer K.F."/>
            <person name="Gouzy J."/>
            <person name="Schoof H."/>
            <person name="Van de Peer Y."/>
            <person name="Proost S."/>
            <person name="Cook D.R."/>
            <person name="Meyers B.C."/>
            <person name="Spannagl M."/>
            <person name="Cheung F."/>
            <person name="De Mita S."/>
            <person name="Krishnakumar V."/>
            <person name="Gundlach H."/>
            <person name="Zhou S."/>
            <person name="Mudge J."/>
            <person name="Bharti A.K."/>
            <person name="Murray J.D."/>
            <person name="Naoumkina M.A."/>
            <person name="Rosen B."/>
            <person name="Silverstein K.A."/>
            <person name="Tang H."/>
            <person name="Rombauts S."/>
            <person name="Zhao P.X."/>
            <person name="Zhou P."/>
            <person name="Barbe V."/>
            <person name="Bardou P."/>
            <person name="Bechner M."/>
            <person name="Bellec A."/>
            <person name="Berger A."/>
            <person name="Berges H."/>
            <person name="Bidwell S."/>
            <person name="Bisseling T."/>
            <person name="Choisne N."/>
            <person name="Couloux A."/>
            <person name="Denny R."/>
            <person name="Deshpande S."/>
            <person name="Dai X."/>
            <person name="Doyle J.J."/>
            <person name="Dudez A.M."/>
            <person name="Farmer A.D."/>
            <person name="Fouteau S."/>
            <person name="Franken C."/>
            <person name="Gibelin C."/>
            <person name="Gish J."/>
            <person name="Goldstein S."/>
            <person name="Gonzalez A.J."/>
            <person name="Green P.J."/>
            <person name="Hallab A."/>
            <person name="Hartog M."/>
            <person name="Hua A."/>
            <person name="Humphray S.J."/>
            <person name="Jeong D.H."/>
            <person name="Jing Y."/>
            <person name="Jocker A."/>
            <person name="Kenton S.M."/>
            <person name="Kim D.J."/>
            <person name="Klee K."/>
            <person name="Lai H."/>
            <person name="Lang C."/>
            <person name="Lin S."/>
            <person name="Macmil S.L."/>
            <person name="Magdelenat G."/>
            <person name="Matthews L."/>
            <person name="McCorrison J."/>
            <person name="Monaghan E.L."/>
            <person name="Mun J.H."/>
            <person name="Najar F.Z."/>
            <person name="Nicholson C."/>
            <person name="Noirot C."/>
            <person name="O'Bleness M."/>
            <person name="Paule C.R."/>
            <person name="Poulain J."/>
            <person name="Prion F."/>
            <person name="Qin B."/>
            <person name="Qu C."/>
            <person name="Retzel E.F."/>
            <person name="Riddle C."/>
            <person name="Sallet E."/>
            <person name="Samain S."/>
            <person name="Samson N."/>
            <person name="Sanders I."/>
            <person name="Saurat O."/>
            <person name="Scarpelli C."/>
            <person name="Schiex T."/>
            <person name="Segurens B."/>
            <person name="Severin A.J."/>
            <person name="Sherrier D.J."/>
            <person name="Shi R."/>
            <person name="Sims S."/>
            <person name="Singer S.R."/>
            <person name="Sinharoy S."/>
            <person name="Sterck L."/>
            <person name="Viollet A."/>
            <person name="Wang B.B."/>
            <person name="Wang K."/>
            <person name="Wang M."/>
            <person name="Wang X."/>
            <person name="Warfsmann J."/>
            <person name="Weissenbach J."/>
            <person name="White D.D."/>
            <person name="White J.D."/>
            <person name="Wiley G.B."/>
            <person name="Wincker P."/>
            <person name="Xing Y."/>
            <person name="Yang L."/>
            <person name="Yao Z."/>
            <person name="Ying F."/>
            <person name="Zhai J."/>
            <person name="Zhou L."/>
            <person name="Zuber A."/>
            <person name="Denarie J."/>
            <person name="Dixon R.A."/>
            <person name="May G.D."/>
            <person name="Schwartz D.C."/>
            <person name="Rogers J."/>
            <person name="Quetier F."/>
            <person name="Town C.D."/>
            <person name="Roe B.A."/>
        </authorList>
    </citation>
    <scope>NUCLEOTIDE SEQUENCE [LARGE SCALE GENOMIC DNA]</scope>
    <source>
        <strain evidence="2">A17</strain>
        <strain evidence="3 4">cv. Jemalong A17</strain>
    </source>
</reference>
<dbReference type="EMBL" id="CM001221">
    <property type="protein sequence ID" value="KEH28309.1"/>
    <property type="molecule type" value="Genomic_DNA"/>
</dbReference>
<evidence type="ECO:0000256" key="1">
    <source>
        <dbReference type="SAM" id="MobiDB-lite"/>
    </source>
</evidence>
<evidence type="ECO:0000313" key="4">
    <source>
        <dbReference type="Proteomes" id="UP000002051"/>
    </source>
</evidence>
<feature type="compositionally biased region" description="Basic and acidic residues" evidence="1">
    <location>
        <begin position="24"/>
        <end position="34"/>
    </location>
</feature>